<feature type="signal peptide" evidence="1">
    <location>
        <begin position="1"/>
        <end position="27"/>
    </location>
</feature>
<evidence type="ECO:0000313" key="3">
    <source>
        <dbReference type="Proteomes" id="UP000886520"/>
    </source>
</evidence>
<protein>
    <recommendedName>
        <fullName evidence="4">Secreted protein</fullName>
    </recommendedName>
</protein>
<reference evidence="2" key="1">
    <citation type="submission" date="2021-01" db="EMBL/GenBank/DDBJ databases">
        <title>Adiantum capillus-veneris genome.</title>
        <authorList>
            <person name="Fang Y."/>
            <person name="Liao Q."/>
        </authorList>
    </citation>
    <scope>NUCLEOTIDE SEQUENCE</scope>
    <source>
        <strain evidence="2">H3</strain>
        <tissue evidence="2">Leaf</tissue>
    </source>
</reference>
<name>A0A9D4ZS15_ADICA</name>
<dbReference type="Proteomes" id="UP000886520">
    <property type="component" value="Chromosome 1"/>
</dbReference>
<feature type="chain" id="PRO_5039681500" description="Secreted protein" evidence="1">
    <location>
        <begin position="28"/>
        <end position="212"/>
    </location>
</feature>
<keyword evidence="3" id="KW-1185">Reference proteome</keyword>
<dbReference type="EMBL" id="JABFUD020000001">
    <property type="protein sequence ID" value="KAI5083891.1"/>
    <property type="molecule type" value="Genomic_DNA"/>
</dbReference>
<evidence type="ECO:0008006" key="4">
    <source>
        <dbReference type="Google" id="ProtNLM"/>
    </source>
</evidence>
<evidence type="ECO:0000313" key="2">
    <source>
        <dbReference type="EMBL" id="KAI5083891.1"/>
    </source>
</evidence>
<comment type="caution">
    <text evidence="2">The sequence shown here is derived from an EMBL/GenBank/DDBJ whole genome shotgun (WGS) entry which is preliminary data.</text>
</comment>
<sequence length="212" mass="22102">MWNSFSCCSWRASVLFALLLPEDVAHAQRVLSLQEDRTAGSGSEDVAAKAFPCMMRCSARLMLQAGFSRSLKATVQVEITRTARVGLCGSLHVLNGAQDITCNEISLQIVFIMASDDGVVGGGEGSASNASPNGGESMGFPEENCNSRGAGACVLAGIIGRSRYKGLDPHCPSVGLASGRELPCVELRAAIRSGAVLLNRLDCAGPGVIKSL</sequence>
<organism evidence="2 3">
    <name type="scientific">Adiantum capillus-veneris</name>
    <name type="common">Maidenhair fern</name>
    <dbReference type="NCBI Taxonomy" id="13818"/>
    <lineage>
        <taxon>Eukaryota</taxon>
        <taxon>Viridiplantae</taxon>
        <taxon>Streptophyta</taxon>
        <taxon>Embryophyta</taxon>
        <taxon>Tracheophyta</taxon>
        <taxon>Polypodiopsida</taxon>
        <taxon>Polypodiidae</taxon>
        <taxon>Polypodiales</taxon>
        <taxon>Pteridineae</taxon>
        <taxon>Pteridaceae</taxon>
        <taxon>Vittarioideae</taxon>
        <taxon>Adiantum</taxon>
    </lineage>
</organism>
<keyword evidence="1" id="KW-0732">Signal</keyword>
<proteinExistence type="predicted"/>
<dbReference type="AlphaFoldDB" id="A0A9D4ZS15"/>
<evidence type="ECO:0000256" key="1">
    <source>
        <dbReference type="SAM" id="SignalP"/>
    </source>
</evidence>
<gene>
    <name evidence="2" type="ORF">GOP47_0000060</name>
</gene>
<accession>A0A9D4ZS15</accession>